<feature type="transmembrane region" description="Helical" evidence="1">
    <location>
        <begin position="38"/>
        <end position="59"/>
    </location>
</feature>
<feature type="transmembrane region" description="Helical" evidence="1">
    <location>
        <begin position="115"/>
        <end position="133"/>
    </location>
</feature>
<keyword evidence="1" id="KW-0812">Transmembrane</keyword>
<feature type="transmembrane region" description="Helical" evidence="1">
    <location>
        <begin position="154"/>
        <end position="174"/>
    </location>
</feature>
<reference evidence="2" key="1">
    <citation type="journal article" date="2020" name="Nature">
        <title>Giant virus diversity and host interactions through global metagenomics.</title>
        <authorList>
            <person name="Schulz F."/>
            <person name="Roux S."/>
            <person name="Paez-Espino D."/>
            <person name="Jungbluth S."/>
            <person name="Walsh D.A."/>
            <person name="Denef V.J."/>
            <person name="McMahon K.D."/>
            <person name="Konstantinidis K.T."/>
            <person name="Eloe-Fadrosh E.A."/>
            <person name="Kyrpides N.C."/>
            <person name="Woyke T."/>
        </authorList>
    </citation>
    <scope>NUCLEOTIDE SEQUENCE</scope>
    <source>
        <strain evidence="2">GVMAG-S-1101182-85</strain>
    </source>
</reference>
<organism evidence="2">
    <name type="scientific">viral metagenome</name>
    <dbReference type="NCBI Taxonomy" id="1070528"/>
    <lineage>
        <taxon>unclassified sequences</taxon>
        <taxon>metagenomes</taxon>
        <taxon>organismal metagenomes</taxon>
    </lineage>
</organism>
<feature type="transmembrane region" description="Helical" evidence="1">
    <location>
        <begin position="180"/>
        <end position="197"/>
    </location>
</feature>
<name>A0A6C0KBG2_9ZZZZ</name>
<proteinExistence type="predicted"/>
<sequence>MSAVDPKGTFMQSKILPLFTEVLLPVGAETFRLLPDSLVLGTAVLALVSLCQSYGVLLLTMVETMVIQRLAAGFIGGISPILGAAGSYQMICQPGFVFGNSQRISLLETIGKESMFPSPVMFFMATILSYMSTAVNEFSREIATLGSDVQGRTLTATVLSIMLLIAILAFRYSYQCEGFGTLYVSLLFGVIVGYALVQQNKALFGRSGVNILNIPMIIPANQSAPMYVCASS</sequence>
<evidence type="ECO:0000313" key="2">
    <source>
        <dbReference type="EMBL" id="QHU14037.1"/>
    </source>
</evidence>
<accession>A0A6C0KBG2</accession>
<protein>
    <submittedName>
        <fullName evidence="2">Uncharacterized protein</fullName>
    </submittedName>
</protein>
<keyword evidence="1" id="KW-0472">Membrane</keyword>
<dbReference type="EMBL" id="MN740829">
    <property type="protein sequence ID" value="QHU14037.1"/>
    <property type="molecule type" value="Genomic_DNA"/>
</dbReference>
<dbReference type="AlphaFoldDB" id="A0A6C0KBG2"/>
<evidence type="ECO:0000256" key="1">
    <source>
        <dbReference type="SAM" id="Phobius"/>
    </source>
</evidence>
<keyword evidence="1" id="KW-1133">Transmembrane helix</keyword>
<feature type="transmembrane region" description="Helical" evidence="1">
    <location>
        <begin position="71"/>
        <end position="91"/>
    </location>
</feature>